<evidence type="ECO:0000256" key="2">
    <source>
        <dbReference type="SAM" id="MobiDB-lite"/>
    </source>
</evidence>
<comment type="caution">
    <text evidence="4">The sequence shown here is derived from an EMBL/GenBank/DDBJ whole genome shotgun (WGS) entry which is preliminary data.</text>
</comment>
<dbReference type="GeneID" id="80887262"/>
<dbReference type="KEGG" id="amus:LMH87_000103"/>
<keyword evidence="1 3" id="KW-0732">Signal</keyword>
<dbReference type="InterPro" id="IPR000420">
    <property type="entry name" value="Yeast_PIR_rpt"/>
</dbReference>
<organism evidence="4 5">
    <name type="scientific">Akanthomyces muscarius</name>
    <name type="common">Entomopathogenic fungus</name>
    <name type="synonym">Lecanicillium muscarium</name>
    <dbReference type="NCBI Taxonomy" id="2231603"/>
    <lineage>
        <taxon>Eukaryota</taxon>
        <taxon>Fungi</taxon>
        <taxon>Dikarya</taxon>
        <taxon>Ascomycota</taxon>
        <taxon>Pezizomycotina</taxon>
        <taxon>Sordariomycetes</taxon>
        <taxon>Hypocreomycetidae</taxon>
        <taxon>Hypocreales</taxon>
        <taxon>Cordycipitaceae</taxon>
        <taxon>Akanthomyces</taxon>
    </lineage>
</organism>
<reference evidence="4" key="1">
    <citation type="journal article" date="2023" name="Access Microbiol">
        <title>De-novo genome assembly for Akanthomyces muscarius, a biocontrol agent of insect agricultural pests.</title>
        <authorList>
            <person name="Erdos Z."/>
            <person name="Studholme D.J."/>
            <person name="Raymond B."/>
            <person name="Sharma M."/>
        </authorList>
    </citation>
    <scope>NUCLEOTIDE SEQUENCE</scope>
    <source>
        <strain evidence="4">Ve6</strain>
    </source>
</reference>
<feature type="region of interest" description="Disordered" evidence="2">
    <location>
        <begin position="115"/>
        <end position="145"/>
    </location>
</feature>
<evidence type="ECO:0000313" key="4">
    <source>
        <dbReference type="EMBL" id="KAJ4154827.1"/>
    </source>
</evidence>
<protein>
    <submittedName>
        <fullName evidence="4">Uncharacterized protein</fullName>
    </submittedName>
</protein>
<dbReference type="RefSeq" id="XP_056054951.1">
    <property type="nucleotide sequence ID" value="XM_056197955.1"/>
</dbReference>
<gene>
    <name evidence="4" type="ORF">LMH87_000103</name>
</gene>
<proteinExistence type="predicted"/>
<evidence type="ECO:0000256" key="1">
    <source>
        <dbReference type="ARBA" id="ARBA00022729"/>
    </source>
</evidence>
<keyword evidence="5" id="KW-1185">Reference proteome</keyword>
<sequence>MKFATIASILSAVGVATVAAADAASSSAATCVPFDGICYQNGMNYGTCCDGGICAGSRCRNPKTETGTMSMASSTATAQPTCVPFDGICFQNGKDYGACCDGGICAGSRCRNPQTEGTAKPTTTPMSNGNGQTQTGVPTGGAKVTQIGDGQIQAPTGAPTVPVVVAGAGKAIPGLAAAGAAAAFLL</sequence>
<feature type="signal peptide" evidence="3">
    <location>
        <begin position="1"/>
        <end position="20"/>
    </location>
</feature>
<dbReference type="GO" id="GO:0005199">
    <property type="term" value="F:structural constituent of cell wall"/>
    <property type="evidence" value="ECO:0007669"/>
    <property type="project" value="InterPro"/>
</dbReference>
<feature type="compositionally biased region" description="Polar residues" evidence="2">
    <location>
        <begin position="115"/>
        <end position="137"/>
    </location>
</feature>
<dbReference type="Proteomes" id="UP001144673">
    <property type="component" value="Chromosome 6"/>
</dbReference>
<dbReference type="AlphaFoldDB" id="A0A9W8QDW7"/>
<dbReference type="EMBL" id="JAJHUN010000007">
    <property type="protein sequence ID" value="KAJ4154827.1"/>
    <property type="molecule type" value="Genomic_DNA"/>
</dbReference>
<accession>A0A9W8QDW7</accession>
<dbReference type="PROSITE" id="PS50256">
    <property type="entry name" value="PIR_REPEAT_2"/>
    <property type="match status" value="1"/>
</dbReference>
<evidence type="ECO:0000313" key="5">
    <source>
        <dbReference type="Proteomes" id="UP001144673"/>
    </source>
</evidence>
<name>A0A9W8QDW7_AKAMU</name>
<evidence type="ECO:0000256" key="3">
    <source>
        <dbReference type="SAM" id="SignalP"/>
    </source>
</evidence>
<dbReference type="Pfam" id="PF00399">
    <property type="entry name" value="PIR"/>
    <property type="match status" value="1"/>
</dbReference>
<feature type="chain" id="PRO_5040743287" evidence="3">
    <location>
        <begin position="21"/>
        <end position="186"/>
    </location>
</feature>